<evidence type="ECO:0000256" key="6">
    <source>
        <dbReference type="ARBA" id="ARBA00022525"/>
    </source>
</evidence>
<keyword evidence="14" id="KW-0472">Membrane</keyword>
<evidence type="ECO:0000256" key="15">
    <source>
        <dbReference type="ARBA" id="ARBA00055277"/>
    </source>
</evidence>
<keyword evidence="6" id="KW-0964">Secreted</keyword>
<comment type="subcellular location">
    <subcellularLocation>
        <location evidence="1">Cell membrane</location>
        <topology evidence="1">Single-pass type II membrane protein</topology>
    </subcellularLocation>
    <subcellularLocation>
        <location evidence="2">Secreted</location>
    </subcellularLocation>
</comment>
<keyword evidence="12" id="KW-0735">Signal-anchor</keyword>
<dbReference type="GO" id="GO:2001238">
    <property type="term" value="P:positive regulation of extrinsic apoptotic signaling pathway"/>
    <property type="evidence" value="ECO:0000318"/>
    <property type="project" value="GO_Central"/>
</dbReference>
<dbReference type="PIRSF" id="PIRSF038013">
    <property type="entry name" value="TNF10_TNF11"/>
    <property type="match status" value="1"/>
</dbReference>
<dbReference type="GO" id="GO:0045569">
    <property type="term" value="F:TRAIL binding"/>
    <property type="evidence" value="ECO:0007669"/>
    <property type="project" value="Ensembl"/>
</dbReference>
<dbReference type="GO" id="GO:0008270">
    <property type="term" value="F:zinc ion binding"/>
    <property type="evidence" value="ECO:0007669"/>
    <property type="project" value="Ensembl"/>
</dbReference>
<name>A0A803TUD5_ANOCA</name>
<keyword evidence="13" id="KW-1133">Transmembrane helix</keyword>
<evidence type="ECO:0000256" key="10">
    <source>
        <dbReference type="ARBA" id="ARBA00022723"/>
    </source>
</evidence>
<dbReference type="GO" id="GO:0005164">
    <property type="term" value="F:tumor necrosis factor receptor binding"/>
    <property type="evidence" value="ECO:0007669"/>
    <property type="project" value="InterPro"/>
</dbReference>
<proteinExistence type="inferred from homology"/>
<comment type="function">
    <text evidence="15">Cytokine that binds to TNFRSF10A/TRAILR1, TNFRSF10B/TRAILR2, TNFRSF10C/TRAILR3, TNFRSF10D/TRAILR4 and possibly also to TNFRSF11B/OPG. Induces apoptosis. Its activity may be modulated by binding to the decoy receptors TNFRSF10C/TRAILR3, TNFRSF10D/TRAILR4 and TNFRSF11B/OPG that cannot induce apoptosis.</text>
</comment>
<dbReference type="GO" id="GO:0007166">
    <property type="term" value="P:cell surface receptor signaling pathway"/>
    <property type="evidence" value="ECO:0000318"/>
    <property type="project" value="GO_Central"/>
</dbReference>
<evidence type="ECO:0000256" key="19">
    <source>
        <dbReference type="PIRSR" id="PIRSR038013-50"/>
    </source>
</evidence>
<evidence type="ECO:0000256" key="9">
    <source>
        <dbReference type="ARBA" id="ARBA00022703"/>
    </source>
</evidence>
<dbReference type="PROSITE" id="PS00251">
    <property type="entry name" value="THD_1"/>
    <property type="match status" value="1"/>
</dbReference>
<dbReference type="AlphaFoldDB" id="A0A803TUD5"/>
<evidence type="ECO:0000256" key="16">
    <source>
        <dbReference type="ARBA" id="ARBA00063957"/>
    </source>
</evidence>
<dbReference type="PANTHER" id="PTHR11471">
    <property type="entry name" value="TUMOR NECROSIS FACTOR FAMILY MEMBER"/>
    <property type="match status" value="1"/>
</dbReference>
<evidence type="ECO:0000313" key="23">
    <source>
        <dbReference type="Proteomes" id="UP000001646"/>
    </source>
</evidence>
<keyword evidence="8" id="KW-0812">Transmembrane</keyword>
<dbReference type="PANTHER" id="PTHR11471:SF27">
    <property type="entry name" value="TUMOR NECROSIS FACTOR LIGAND SUPERFAMILY MEMBER 10"/>
    <property type="match status" value="1"/>
</dbReference>
<dbReference type="CDD" id="cd00184">
    <property type="entry name" value="TNF"/>
    <property type="match status" value="1"/>
</dbReference>
<evidence type="ECO:0000259" key="21">
    <source>
        <dbReference type="PROSITE" id="PS50049"/>
    </source>
</evidence>
<feature type="domain" description="THD" evidence="21">
    <location>
        <begin position="136"/>
        <end position="304"/>
    </location>
</feature>
<keyword evidence="23" id="KW-1185">Reference proteome</keyword>
<sequence>MSWPSKMHTTLCKLSKHHWLLHQAKNAKESQQEKKRKVMVLESHAYTSLRATYSESNLACFSREDVLLQDVDADNIDESDPCWQVKWQLSRLIKKIVAKHRLEDAVSGAASSATGGTSQVSTANEREVSKNAVPRVAAHLTANQNRRHPENILSPALQNNLGYKINTWEAPRDSNSFLYNVRLNNGELVIPQTGVYYIYSQTYFRFREPEGVEPDADPDSDSVRNPKQMVQYISKYTDYYPDPILLMKSARTSCWSKKAGYGLYSIYQGGVFQLNMNDRIFVSISNKDLVDMDKPASFFGAFLVS</sequence>
<evidence type="ECO:0000256" key="14">
    <source>
        <dbReference type="ARBA" id="ARBA00023136"/>
    </source>
</evidence>
<evidence type="ECO:0000256" key="12">
    <source>
        <dbReference type="ARBA" id="ARBA00022968"/>
    </source>
</evidence>
<keyword evidence="11 19" id="KW-0862">Zinc</keyword>
<evidence type="ECO:0000256" key="1">
    <source>
        <dbReference type="ARBA" id="ARBA00004401"/>
    </source>
</evidence>
<feature type="binding site" evidence="19">
    <location>
        <position position="254"/>
    </location>
    <ligand>
        <name>Zn(2+)</name>
        <dbReference type="ChEBI" id="CHEBI:29105"/>
        <note>ligand shared between all trimeric partners</note>
    </ligand>
</feature>
<evidence type="ECO:0000256" key="2">
    <source>
        <dbReference type="ARBA" id="ARBA00004613"/>
    </source>
</evidence>
<reference evidence="22" key="2">
    <citation type="submission" date="2025-08" db="UniProtKB">
        <authorList>
            <consortium name="Ensembl"/>
        </authorList>
    </citation>
    <scope>IDENTIFICATION</scope>
</reference>
<evidence type="ECO:0000256" key="11">
    <source>
        <dbReference type="ARBA" id="ARBA00022833"/>
    </source>
</evidence>
<keyword evidence="10 19" id="KW-0479">Metal-binding</keyword>
<evidence type="ECO:0000313" key="22">
    <source>
        <dbReference type="Ensembl" id="ENSACAP00000038825.1"/>
    </source>
</evidence>
<dbReference type="Proteomes" id="UP000001646">
    <property type="component" value="Chromosome 3"/>
</dbReference>
<dbReference type="GeneTree" id="ENSGT01130000278318"/>
<protein>
    <recommendedName>
        <fullName evidence="17">Tumor necrosis factor ligand superfamily member 10</fullName>
    </recommendedName>
    <alternativeName>
        <fullName evidence="18">TNF-related apoptosis-inducing ligand</fullName>
    </alternativeName>
</protein>
<dbReference type="SUPFAM" id="SSF49842">
    <property type="entry name" value="TNF-like"/>
    <property type="match status" value="1"/>
</dbReference>
<dbReference type="GO" id="GO:0005615">
    <property type="term" value="C:extracellular space"/>
    <property type="evidence" value="ECO:0000318"/>
    <property type="project" value="GO_Central"/>
</dbReference>
<dbReference type="InterPro" id="IPR021184">
    <property type="entry name" value="TNF_CS"/>
</dbReference>
<dbReference type="PROSITE" id="PS50049">
    <property type="entry name" value="THD_2"/>
    <property type="match status" value="1"/>
</dbReference>
<dbReference type="Bgee" id="ENSACAG00000016411">
    <property type="expression patterns" value="Expressed in forelimb bud and 12 other cell types or tissues"/>
</dbReference>
<evidence type="ECO:0000256" key="8">
    <source>
        <dbReference type="ARBA" id="ARBA00022692"/>
    </source>
</evidence>
<dbReference type="InterPro" id="IPR006052">
    <property type="entry name" value="TNF_dom"/>
</dbReference>
<feature type="compositionally biased region" description="Low complexity" evidence="20">
    <location>
        <begin position="107"/>
        <end position="123"/>
    </location>
</feature>
<comment type="similarity">
    <text evidence="3">Belongs to the tumor necrosis factor family.</text>
</comment>
<evidence type="ECO:0000256" key="7">
    <source>
        <dbReference type="ARBA" id="ARBA00022553"/>
    </source>
</evidence>
<keyword evidence="9" id="KW-0053">Apoptosis</keyword>
<reference evidence="22" key="3">
    <citation type="submission" date="2025-09" db="UniProtKB">
        <authorList>
            <consortium name="Ensembl"/>
        </authorList>
    </citation>
    <scope>IDENTIFICATION</scope>
</reference>
<evidence type="ECO:0000256" key="13">
    <source>
        <dbReference type="ARBA" id="ARBA00022989"/>
    </source>
</evidence>
<dbReference type="SMART" id="SM00207">
    <property type="entry name" value="TNF"/>
    <property type="match status" value="1"/>
</dbReference>
<dbReference type="Pfam" id="PF00229">
    <property type="entry name" value="TNF"/>
    <property type="match status" value="1"/>
</dbReference>
<dbReference type="GO" id="GO:0005886">
    <property type="term" value="C:plasma membrane"/>
    <property type="evidence" value="ECO:0007669"/>
    <property type="project" value="UniProtKB-SubCell"/>
</dbReference>
<dbReference type="GO" id="GO:0042802">
    <property type="term" value="F:identical protein binding"/>
    <property type="evidence" value="ECO:0007669"/>
    <property type="project" value="Ensembl"/>
</dbReference>
<dbReference type="GO" id="GO:0006955">
    <property type="term" value="P:immune response"/>
    <property type="evidence" value="ECO:0007669"/>
    <property type="project" value="InterPro"/>
</dbReference>
<dbReference type="GO" id="GO:0090200">
    <property type="term" value="P:positive regulation of release of cytochrome c from mitochondria"/>
    <property type="evidence" value="ECO:0007669"/>
    <property type="project" value="Ensembl"/>
</dbReference>
<dbReference type="InterPro" id="IPR017355">
    <property type="entry name" value="TNF_ligand_10/11"/>
</dbReference>
<evidence type="ECO:0000256" key="5">
    <source>
        <dbReference type="ARBA" id="ARBA00022514"/>
    </source>
</evidence>
<organism evidence="22 23">
    <name type="scientific">Anolis carolinensis</name>
    <name type="common">Green anole</name>
    <name type="synonym">American chameleon</name>
    <dbReference type="NCBI Taxonomy" id="28377"/>
    <lineage>
        <taxon>Eukaryota</taxon>
        <taxon>Metazoa</taxon>
        <taxon>Chordata</taxon>
        <taxon>Craniata</taxon>
        <taxon>Vertebrata</taxon>
        <taxon>Euteleostomi</taxon>
        <taxon>Lepidosauria</taxon>
        <taxon>Squamata</taxon>
        <taxon>Bifurcata</taxon>
        <taxon>Unidentata</taxon>
        <taxon>Episquamata</taxon>
        <taxon>Toxicofera</taxon>
        <taxon>Iguania</taxon>
        <taxon>Dactyloidae</taxon>
        <taxon>Anolis</taxon>
    </lineage>
</organism>
<evidence type="ECO:0000256" key="3">
    <source>
        <dbReference type="ARBA" id="ARBA00008670"/>
    </source>
</evidence>
<dbReference type="Gene3D" id="2.60.120.40">
    <property type="match status" value="1"/>
</dbReference>
<keyword evidence="7" id="KW-0597">Phosphoprotein</keyword>
<dbReference type="Ensembl" id="ENSACAT00000040540.1">
    <property type="protein sequence ID" value="ENSACAP00000038825.1"/>
    <property type="gene ID" value="ENSACAG00000016411.4"/>
</dbReference>
<dbReference type="GO" id="GO:0036462">
    <property type="term" value="P:TRAIL-activated apoptotic signaling pathway"/>
    <property type="evidence" value="ECO:0007669"/>
    <property type="project" value="Ensembl"/>
</dbReference>
<comment type="subunit">
    <text evidence="16">Homotrimer. One TNFSF10 homotrimer interacts with three TNFSF10A mononers. One TNFSF10 homotrimer interacts with three TNFSF10B mononers.</text>
</comment>
<reference evidence="22 23" key="1">
    <citation type="submission" date="2009-12" db="EMBL/GenBank/DDBJ databases">
        <title>The Genome Sequence of Anolis carolinensis (Green Anole Lizard).</title>
        <authorList>
            <consortium name="The Genome Sequencing Platform"/>
            <person name="Di Palma F."/>
            <person name="Alfoldi J."/>
            <person name="Heiman D."/>
            <person name="Young S."/>
            <person name="Grabherr M."/>
            <person name="Johnson J."/>
            <person name="Lander E.S."/>
            <person name="Lindblad-Toh K."/>
        </authorList>
    </citation>
    <scope>NUCLEOTIDE SEQUENCE [LARGE SCALE GENOMIC DNA]</scope>
    <source>
        <strain evidence="22 23">JBL SC #1</strain>
    </source>
</reference>
<dbReference type="InterPro" id="IPR008983">
    <property type="entry name" value="Tumour_necrosis_fac-like_dom"/>
</dbReference>
<evidence type="ECO:0000256" key="4">
    <source>
        <dbReference type="ARBA" id="ARBA00022475"/>
    </source>
</evidence>
<evidence type="ECO:0000256" key="17">
    <source>
        <dbReference type="ARBA" id="ARBA00074586"/>
    </source>
</evidence>
<gene>
    <name evidence="22" type="primary">TNFSF10</name>
</gene>
<accession>A0A803TUD5</accession>
<evidence type="ECO:0000256" key="20">
    <source>
        <dbReference type="SAM" id="MobiDB-lite"/>
    </source>
</evidence>
<dbReference type="InParanoid" id="A0A803TUD5"/>
<dbReference type="GO" id="GO:0043123">
    <property type="term" value="P:positive regulation of canonical NF-kappaB signal transduction"/>
    <property type="evidence" value="ECO:0000318"/>
    <property type="project" value="GO_Central"/>
</dbReference>
<keyword evidence="4" id="KW-1003">Cell membrane</keyword>
<keyword evidence="5" id="KW-0202">Cytokine</keyword>
<dbReference type="FunFam" id="2.60.120.40:FF:000014">
    <property type="entry name" value="Tumor necrosis factor ligand superfamily member"/>
    <property type="match status" value="1"/>
</dbReference>
<evidence type="ECO:0000256" key="18">
    <source>
        <dbReference type="ARBA" id="ARBA00083215"/>
    </source>
</evidence>
<feature type="region of interest" description="Disordered" evidence="20">
    <location>
        <begin position="107"/>
        <end position="131"/>
    </location>
</feature>
<dbReference type="GO" id="GO:0005125">
    <property type="term" value="F:cytokine activity"/>
    <property type="evidence" value="ECO:0000318"/>
    <property type="project" value="GO_Central"/>
</dbReference>